<feature type="signal peptide" evidence="2">
    <location>
        <begin position="1"/>
        <end position="17"/>
    </location>
</feature>
<dbReference type="OrthoDB" id="9812921at2"/>
<dbReference type="PROSITE" id="PS51257">
    <property type="entry name" value="PROKAR_LIPOPROTEIN"/>
    <property type="match status" value="1"/>
</dbReference>
<dbReference type="KEGG" id="pcm:AY601_2267"/>
<accession>A0A127VCS3</accession>
<evidence type="ECO:0000256" key="1">
    <source>
        <dbReference type="ARBA" id="ARBA00009820"/>
    </source>
</evidence>
<dbReference type="InterPro" id="IPR011042">
    <property type="entry name" value="6-blade_b-propeller_TolB-like"/>
</dbReference>
<dbReference type="Proteomes" id="UP000071561">
    <property type="component" value="Chromosome"/>
</dbReference>
<dbReference type="Gene3D" id="2.120.10.30">
    <property type="entry name" value="TolB, C-terminal domain"/>
    <property type="match status" value="1"/>
</dbReference>
<evidence type="ECO:0000256" key="2">
    <source>
        <dbReference type="SAM" id="SignalP"/>
    </source>
</evidence>
<name>A0A127VCS3_9SPHI</name>
<keyword evidence="4" id="KW-1185">Reference proteome</keyword>
<comment type="similarity">
    <text evidence="1">Belongs to the TolB family.</text>
</comment>
<dbReference type="PANTHER" id="PTHR36842:SF1">
    <property type="entry name" value="PROTEIN TOLB"/>
    <property type="match status" value="1"/>
</dbReference>
<dbReference type="RefSeq" id="WP_068400726.1">
    <property type="nucleotide sequence ID" value="NZ_CP014504.1"/>
</dbReference>
<reference evidence="3 4" key="1">
    <citation type="submission" date="2016-03" db="EMBL/GenBank/DDBJ databases">
        <title>Complete genome sequence of Pedobacter cryoconitis PAMC 27485.</title>
        <authorList>
            <person name="Lee J."/>
            <person name="Kim O.-S."/>
        </authorList>
    </citation>
    <scope>NUCLEOTIDE SEQUENCE [LARGE SCALE GENOMIC DNA]</scope>
    <source>
        <strain evidence="3 4">PAMC 27485</strain>
    </source>
</reference>
<sequence length="301" mass="32794" precursor="true">MRSFKFLIPALSLFVVACNSNSNSNKVETPKVVDNKYSLAYQLEGKIVAANADTSKQISFGGATDPAISPDGNKLAYTVSDSLGGRSIWVADMVSKSQIQLNVRSKNYYRAVWSPSGGMVAFSIFNKKYLWKVGVIKTDNSGYVMLDSVSKLNVNAPTWKNENQLIAQDLQKLYTFDLMGKMVESVSITDLIGKDFSIASNHSFFYSKDGKKLVFNAGNKDILPGLTGPGEAVYVLDLASKQVKRISPEGMTVPSLFVTGNDKVIYSGMEKPFKVSKIYATDLSGSDIKVVVDKGNNPTAN</sequence>
<dbReference type="PATRIC" id="fig|188932.3.peg.2374"/>
<dbReference type="PANTHER" id="PTHR36842">
    <property type="entry name" value="PROTEIN TOLB HOMOLOG"/>
    <property type="match status" value="1"/>
</dbReference>
<proteinExistence type="inferred from homology"/>
<dbReference type="EMBL" id="CP014504">
    <property type="protein sequence ID" value="AMP99162.1"/>
    <property type="molecule type" value="Genomic_DNA"/>
</dbReference>
<feature type="chain" id="PRO_5007280392" evidence="2">
    <location>
        <begin position="18"/>
        <end position="301"/>
    </location>
</feature>
<keyword evidence="2" id="KW-0732">Signal</keyword>
<gene>
    <name evidence="3" type="ORF">AY601_2267</name>
</gene>
<dbReference type="Pfam" id="PF07676">
    <property type="entry name" value="PD40"/>
    <property type="match status" value="2"/>
</dbReference>
<dbReference type="AlphaFoldDB" id="A0A127VCS3"/>
<organism evidence="3 4">
    <name type="scientific">Pedobacter cryoconitis</name>
    <dbReference type="NCBI Taxonomy" id="188932"/>
    <lineage>
        <taxon>Bacteria</taxon>
        <taxon>Pseudomonadati</taxon>
        <taxon>Bacteroidota</taxon>
        <taxon>Sphingobacteriia</taxon>
        <taxon>Sphingobacteriales</taxon>
        <taxon>Sphingobacteriaceae</taxon>
        <taxon>Pedobacter</taxon>
    </lineage>
</organism>
<evidence type="ECO:0000313" key="4">
    <source>
        <dbReference type="Proteomes" id="UP000071561"/>
    </source>
</evidence>
<dbReference type="SUPFAM" id="SSF82171">
    <property type="entry name" value="DPP6 N-terminal domain-like"/>
    <property type="match status" value="1"/>
</dbReference>
<evidence type="ECO:0000313" key="3">
    <source>
        <dbReference type="EMBL" id="AMP99162.1"/>
    </source>
</evidence>
<dbReference type="InterPro" id="IPR011659">
    <property type="entry name" value="WD40"/>
</dbReference>
<protein>
    <submittedName>
        <fullName evidence="3">Acylaminoacyl peptidase</fullName>
    </submittedName>
</protein>